<protein>
    <recommendedName>
        <fullName evidence="4">SGNH hydrolase-type esterase domain-containing protein</fullName>
    </recommendedName>
</protein>
<organism evidence="2 3">
    <name type="scientific">Neocucurbitaria cava</name>
    <dbReference type="NCBI Taxonomy" id="798079"/>
    <lineage>
        <taxon>Eukaryota</taxon>
        <taxon>Fungi</taxon>
        <taxon>Dikarya</taxon>
        <taxon>Ascomycota</taxon>
        <taxon>Pezizomycotina</taxon>
        <taxon>Dothideomycetes</taxon>
        <taxon>Pleosporomycetidae</taxon>
        <taxon>Pleosporales</taxon>
        <taxon>Pleosporineae</taxon>
        <taxon>Cucurbitariaceae</taxon>
        <taxon>Neocucurbitaria</taxon>
    </lineage>
</organism>
<proteinExistence type="predicted"/>
<reference evidence="2" key="1">
    <citation type="submission" date="2022-10" db="EMBL/GenBank/DDBJ databases">
        <title>Tapping the CABI collections for fungal endophytes: first genome assemblies for Collariella, Neodidymelliopsis, Ascochyta clinopodiicola, Didymella pomorum, Didymosphaeria variabile, Neocosmospora piperis and Neocucurbitaria cava.</title>
        <authorList>
            <person name="Hill R."/>
        </authorList>
    </citation>
    <scope>NUCLEOTIDE SEQUENCE</scope>
    <source>
        <strain evidence="2">IMI 356814</strain>
    </source>
</reference>
<name>A0A9W8YHK1_9PLEO</name>
<evidence type="ECO:0000313" key="2">
    <source>
        <dbReference type="EMBL" id="KAJ4375392.1"/>
    </source>
</evidence>
<dbReference type="SUPFAM" id="SSF52266">
    <property type="entry name" value="SGNH hydrolase"/>
    <property type="match status" value="1"/>
</dbReference>
<accession>A0A9W8YHK1</accession>
<feature type="region of interest" description="Disordered" evidence="1">
    <location>
        <begin position="246"/>
        <end position="271"/>
    </location>
</feature>
<evidence type="ECO:0000313" key="3">
    <source>
        <dbReference type="Proteomes" id="UP001140560"/>
    </source>
</evidence>
<dbReference type="AlphaFoldDB" id="A0A9W8YHK1"/>
<evidence type="ECO:0008006" key="4">
    <source>
        <dbReference type="Google" id="ProtNLM"/>
    </source>
</evidence>
<comment type="caution">
    <text evidence="2">The sequence shown here is derived from an EMBL/GenBank/DDBJ whole genome shotgun (WGS) entry which is preliminary data.</text>
</comment>
<dbReference type="PANTHER" id="PTHR37981:SF1">
    <property type="entry name" value="SGNH HYDROLASE-TYPE ESTERASE DOMAIN-CONTAINING PROTEIN"/>
    <property type="match status" value="1"/>
</dbReference>
<dbReference type="GO" id="GO:0016788">
    <property type="term" value="F:hydrolase activity, acting on ester bonds"/>
    <property type="evidence" value="ECO:0007669"/>
    <property type="project" value="InterPro"/>
</dbReference>
<dbReference type="EMBL" id="JAPEUY010000003">
    <property type="protein sequence ID" value="KAJ4375392.1"/>
    <property type="molecule type" value="Genomic_DNA"/>
</dbReference>
<dbReference type="Proteomes" id="UP001140560">
    <property type="component" value="Unassembled WGS sequence"/>
</dbReference>
<sequence>MIGDTTENLLDFSDPVNNQINQVHQDTTFATLSIGGNDILFTKILKVCVFGITGQSNAKACAEKQAESRAQMYSKDFHGRYYKVLDQLITQKFEWTPDTHDTSVIYQTGYIQFFDDFTTQCDDVKFIPVVPFAPKITQDLRRALNLIVHQLNEVLQYWIDLRNDPVTKFLSRKGEMQTFVSPIHWVDMDWRYMDHRFCRDGVKEPNRDDEETWIFHAPAMPLIESQMQNETYLNLIAERYPITWQPGRPDEPGYNDAGVADPDERPFDPNDPIQVLASEKTVRTFHPKPAGFAAEAEELKAALY</sequence>
<dbReference type="InterPro" id="IPR036514">
    <property type="entry name" value="SGNH_hydro_sf"/>
</dbReference>
<evidence type="ECO:0000256" key="1">
    <source>
        <dbReference type="SAM" id="MobiDB-lite"/>
    </source>
</evidence>
<dbReference type="Gene3D" id="3.40.50.1110">
    <property type="entry name" value="SGNH hydrolase"/>
    <property type="match status" value="1"/>
</dbReference>
<dbReference type="PANTHER" id="PTHR37981">
    <property type="entry name" value="LIPASE 2"/>
    <property type="match status" value="1"/>
</dbReference>
<dbReference type="OrthoDB" id="21678at2759"/>
<dbReference type="InterPro" id="IPR037460">
    <property type="entry name" value="SEST-like"/>
</dbReference>
<gene>
    <name evidence="2" type="ORF">N0V83_002479</name>
</gene>
<dbReference type="GO" id="GO:0006629">
    <property type="term" value="P:lipid metabolic process"/>
    <property type="evidence" value="ECO:0007669"/>
    <property type="project" value="TreeGrafter"/>
</dbReference>
<keyword evidence="3" id="KW-1185">Reference proteome</keyword>